<dbReference type="GO" id="GO:0016491">
    <property type="term" value="F:oxidoreductase activity"/>
    <property type="evidence" value="ECO:0007669"/>
    <property type="project" value="UniProtKB-KW"/>
</dbReference>
<dbReference type="PANTHER" id="PTHR43669">
    <property type="entry name" value="5-KETO-D-GLUCONATE 5-REDUCTASE"/>
    <property type="match status" value="1"/>
</dbReference>
<dbReference type="PANTHER" id="PTHR43669:SF11">
    <property type="entry name" value="SHORT-CHAIN DEHYDROGENASE_OXIDOREDUCTASE"/>
    <property type="match status" value="1"/>
</dbReference>
<organism evidence="4 5">
    <name type="scientific">Aureobasidium melanogenum (strain CBS 110374)</name>
    <name type="common">Aureobasidium pullulans var. melanogenum</name>
    <dbReference type="NCBI Taxonomy" id="1043003"/>
    <lineage>
        <taxon>Eukaryota</taxon>
        <taxon>Fungi</taxon>
        <taxon>Dikarya</taxon>
        <taxon>Ascomycota</taxon>
        <taxon>Pezizomycotina</taxon>
        <taxon>Dothideomycetes</taxon>
        <taxon>Dothideomycetidae</taxon>
        <taxon>Dothideales</taxon>
        <taxon>Saccotheciaceae</taxon>
        <taxon>Aureobasidium</taxon>
    </lineage>
</organism>
<dbReference type="GeneID" id="63917687"/>
<dbReference type="RefSeq" id="XP_040882205.1">
    <property type="nucleotide sequence ID" value="XM_041024314.1"/>
</dbReference>
<dbReference type="InterPro" id="IPR002347">
    <property type="entry name" value="SDR_fam"/>
</dbReference>
<evidence type="ECO:0000313" key="5">
    <source>
        <dbReference type="Proteomes" id="UP000030672"/>
    </source>
</evidence>
<evidence type="ECO:0000256" key="3">
    <source>
        <dbReference type="ARBA" id="ARBA00023002"/>
    </source>
</evidence>
<dbReference type="HOGENOM" id="CLU_010194_2_6_1"/>
<dbReference type="AlphaFoldDB" id="A0A074W5L0"/>
<dbReference type="InterPro" id="IPR036291">
    <property type="entry name" value="NAD(P)-bd_dom_sf"/>
</dbReference>
<protein>
    <submittedName>
        <fullName evidence="4">Short-chain dehydrogenase/ reductase-like protein</fullName>
    </submittedName>
</protein>
<accession>A0A074W5L0</accession>
<evidence type="ECO:0000256" key="2">
    <source>
        <dbReference type="ARBA" id="ARBA00022857"/>
    </source>
</evidence>
<dbReference type="Pfam" id="PF00106">
    <property type="entry name" value="adh_short"/>
    <property type="match status" value="1"/>
</dbReference>
<gene>
    <name evidence="4" type="ORF">M437DRAFT_63818</name>
</gene>
<dbReference type="InterPro" id="IPR020904">
    <property type="entry name" value="Sc_DH/Rdtase_CS"/>
</dbReference>
<reference evidence="4 5" key="1">
    <citation type="journal article" date="2014" name="BMC Genomics">
        <title>Genome sequencing of four Aureobasidium pullulans varieties: biotechnological potential, stress tolerance, and description of new species.</title>
        <authorList>
            <person name="Gostin Ar C."/>
            <person name="Ohm R.A."/>
            <person name="Kogej T."/>
            <person name="Sonjak S."/>
            <person name="Turk M."/>
            <person name="Zajc J."/>
            <person name="Zalar P."/>
            <person name="Grube M."/>
            <person name="Sun H."/>
            <person name="Han J."/>
            <person name="Sharma A."/>
            <person name="Chiniquy J."/>
            <person name="Ngan C.Y."/>
            <person name="Lipzen A."/>
            <person name="Barry K."/>
            <person name="Grigoriev I.V."/>
            <person name="Gunde-Cimerman N."/>
        </authorList>
    </citation>
    <scope>NUCLEOTIDE SEQUENCE [LARGE SCALE GENOMIC DNA]</scope>
    <source>
        <strain evidence="4 5">CBS 110374</strain>
    </source>
</reference>
<keyword evidence="3" id="KW-0560">Oxidoreductase</keyword>
<sequence length="268" mass="29903">MPFNYNKVLVLGATSGIGWALASKLVENGTSVIVTGRRQEKLDEFVSQHGKDKAEAVQFDITQLDKIPKFVKDIMESHPDIDSIFLNSGIQRGFDFSKPESIDLSSLSEEMNTNYISYIHLVTAFTPYLQKQSKQTSFIFTTSGLALVPMIRCPNYCASKAALHHFILVLREQLKNGPGNIQVIEIFPPAVQTELHDEKHQPDIKNGSQIGMPLKDFTEATWAGLEAGKDQIPVGMSEGSFNGWEQERQKAFHGMNAHIAKMMAQHSH</sequence>
<keyword evidence="5" id="KW-1185">Reference proteome</keyword>
<dbReference type="PRINTS" id="PR00081">
    <property type="entry name" value="GDHRDH"/>
</dbReference>
<evidence type="ECO:0000313" key="4">
    <source>
        <dbReference type="EMBL" id="KEQ65182.1"/>
    </source>
</evidence>
<dbReference type="EMBL" id="KL584827">
    <property type="protein sequence ID" value="KEQ65182.1"/>
    <property type="molecule type" value="Genomic_DNA"/>
</dbReference>
<dbReference type="Proteomes" id="UP000030672">
    <property type="component" value="Unassembled WGS sequence"/>
</dbReference>
<comment type="similarity">
    <text evidence="1">Belongs to the short-chain dehydrogenases/reductases (SDR) family.</text>
</comment>
<dbReference type="STRING" id="1043003.A0A074W5L0"/>
<name>A0A074W5L0_AURM1</name>
<evidence type="ECO:0000256" key="1">
    <source>
        <dbReference type="ARBA" id="ARBA00006484"/>
    </source>
</evidence>
<proteinExistence type="inferred from homology"/>
<dbReference type="SUPFAM" id="SSF51735">
    <property type="entry name" value="NAD(P)-binding Rossmann-fold domains"/>
    <property type="match status" value="1"/>
</dbReference>
<dbReference type="PROSITE" id="PS00061">
    <property type="entry name" value="ADH_SHORT"/>
    <property type="match status" value="1"/>
</dbReference>
<keyword evidence="2" id="KW-0521">NADP</keyword>
<dbReference type="Gene3D" id="3.40.50.720">
    <property type="entry name" value="NAD(P)-binding Rossmann-like Domain"/>
    <property type="match status" value="1"/>
</dbReference>